<evidence type="ECO:0000313" key="2">
    <source>
        <dbReference type="EMBL" id="KIJ45561.1"/>
    </source>
</evidence>
<dbReference type="EMBL" id="KN837111">
    <property type="protein sequence ID" value="KIJ45561.1"/>
    <property type="molecule type" value="Genomic_DNA"/>
</dbReference>
<keyword evidence="3" id="KW-1185">Reference proteome</keyword>
<dbReference type="HOGENOM" id="CLU_090743_0_0_1"/>
<reference evidence="2 3" key="1">
    <citation type="submission" date="2014-06" db="EMBL/GenBank/DDBJ databases">
        <title>Evolutionary Origins and Diversification of the Mycorrhizal Mutualists.</title>
        <authorList>
            <consortium name="DOE Joint Genome Institute"/>
            <consortium name="Mycorrhizal Genomics Consortium"/>
            <person name="Kohler A."/>
            <person name="Kuo A."/>
            <person name="Nagy L.G."/>
            <person name="Floudas D."/>
            <person name="Copeland A."/>
            <person name="Barry K.W."/>
            <person name="Cichocki N."/>
            <person name="Veneault-Fourrey C."/>
            <person name="LaButti K."/>
            <person name="Lindquist E.A."/>
            <person name="Lipzen A."/>
            <person name="Lundell T."/>
            <person name="Morin E."/>
            <person name="Murat C."/>
            <person name="Riley R."/>
            <person name="Ohm R."/>
            <person name="Sun H."/>
            <person name="Tunlid A."/>
            <person name="Henrissat B."/>
            <person name="Grigoriev I.V."/>
            <person name="Hibbett D.S."/>
            <person name="Martin F."/>
        </authorList>
    </citation>
    <scope>NUCLEOTIDE SEQUENCE [LARGE SCALE GENOMIC DNA]</scope>
    <source>
        <strain evidence="2 3">SS14</strain>
    </source>
</reference>
<proteinExistence type="predicted"/>
<accession>A0A0C9W383</accession>
<feature type="compositionally biased region" description="Polar residues" evidence="1">
    <location>
        <begin position="127"/>
        <end position="141"/>
    </location>
</feature>
<evidence type="ECO:0000313" key="3">
    <source>
        <dbReference type="Proteomes" id="UP000054279"/>
    </source>
</evidence>
<protein>
    <submittedName>
        <fullName evidence="2">Unplaced genomic scaffold SPHSTscaffold_36, whole genome shotgun sequence</fullName>
    </submittedName>
</protein>
<dbReference type="Proteomes" id="UP000054279">
    <property type="component" value="Unassembled WGS sequence"/>
</dbReference>
<organism evidence="2 3">
    <name type="scientific">Sphaerobolus stellatus (strain SS14)</name>
    <dbReference type="NCBI Taxonomy" id="990650"/>
    <lineage>
        <taxon>Eukaryota</taxon>
        <taxon>Fungi</taxon>
        <taxon>Dikarya</taxon>
        <taxon>Basidiomycota</taxon>
        <taxon>Agaricomycotina</taxon>
        <taxon>Agaricomycetes</taxon>
        <taxon>Phallomycetidae</taxon>
        <taxon>Geastrales</taxon>
        <taxon>Sphaerobolaceae</taxon>
        <taxon>Sphaerobolus</taxon>
    </lineage>
</organism>
<gene>
    <name evidence="2" type="ORF">M422DRAFT_29685</name>
</gene>
<dbReference type="AlphaFoldDB" id="A0A0C9W383"/>
<evidence type="ECO:0000256" key="1">
    <source>
        <dbReference type="SAM" id="MobiDB-lite"/>
    </source>
</evidence>
<feature type="compositionally biased region" description="Low complexity" evidence="1">
    <location>
        <begin position="111"/>
        <end position="126"/>
    </location>
</feature>
<feature type="compositionally biased region" description="Pro residues" evidence="1">
    <location>
        <begin position="97"/>
        <end position="110"/>
    </location>
</feature>
<name>A0A0C9W383_SPHS4</name>
<feature type="region of interest" description="Disordered" evidence="1">
    <location>
        <begin position="81"/>
        <end position="235"/>
    </location>
</feature>
<sequence length="235" mass="25576">MAHYPHPDPHPINAPPQLLASAWHALEQQPPPTMREILSAYKNKGDGDREMLLAMLNAKSAEDQRIAAVVTLHQRLLDTALPPRIPSPHEQHYYAQAPPPLSHYPPPPPTASSSSSLPRISPSASPQNVTLPSIHSVQQSNPRKRTRTSRSPGRHSVDSSTTTAPSDQLPPSPPFSSPGRSSASELSHTAPRDAMAIGSLLSSSRSKPEFDSEWPSRTSAERERDTYQRPAKVSG</sequence>
<dbReference type="OrthoDB" id="2537258at2759"/>